<dbReference type="Gene3D" id="2.60.120.200">
    <property type="match status" value="1"/>
</dbReference>
<dbReference type="AlphaFoldDB" id="A0A401KYD8"/>
<proteinExistence type="predicted"/>
<keyword evidence="2" id="KW-1185">Reference proteome</keyword>
<evidence type="ECO:0000313" key="2">
    <source>
        <dbReference type="Proteomes" id="UP000286921"/>
    </source>
</evidence>
<dbReference type="Proteomes" id="UP000286921">
    <property type="component" value="Unassembled WGS sequence"/>
</dbReference>
<dbReference type="EMBL" id="BDHI01000015">
    <property type="protein sequence ID" value="GCB24305.1"/>
    <property type="molecule type" value="Genomic_DNA"/>
</dbReference>
<dbReference type="STRING" id="105351.A0A401KYD8"/>
<evidence type="ECO:0000313" key="1">
    <source>
        <dbReference type="EMBL" id="GCB24305.1"/>
    </source>
</evidence>
<accession>A0A401KYD8</accession>
<reference evidence="1 2" key="1">
    <citation type="submission" date="2016-09" db="EMBL/GenBank/DDBJ databases">
        <title>Aspergillus awamori IFM 58123T.</title>
        <authorList>
            <person name="Kusuya Y."/>
            <person name="Shimizu M."/>
            <person name="Takahashi H."/>
            <person name="Yaguchi T."/>
        </authorList>
    </citation>
    <scope>NUCLEOTIDE SEQUENCE [LARGE SCALE GENOMIC DNA]</scope>
    <source>
        <strain evidence="1 2">IFM 58123</strain>
    </source>
</reference>
<sequence length="136" mass="14459">MSTVFEYSATVRFEPAAEEEKAGMSVFLILDQHINLGIVWLRDAAGKLSPHFRFHVEASGRSGLAVPETVVEVVPAAWRGRLIVLCINISDDSSFALSAVLEGVPRSECVLGKASAQIVSGGSGQPTGTLLGVYDE</sequence>
<gene>
    <name evidence="1" type="ORF">AAWM_07190</name>
</gene>
<protein>
    <submittedName>
        <fullName evidence="1">Uncharacterized protein</fullName>
    </submittedName>
</protein>
<comment type="caution">
    <text evidence="1">The sequence shown here is derived from an EMBL/GenBank/DDBJ whole genome shotgun (WGS) entry which is preliminary data.</text>
</comment>
<name>A0A401KYD8_ASPAW</name>
<organism evidence="1 2">
    <name type="scientific">Aspergillus awamori</name>
    <name type="common">Black koji mold</name>
    <dbReference type="NCBI Taxonomy" id="105351"/>
    <lineage>
        <taxon>Eukaryota</taxon>
        <taxon>Fungi</taxon>
        <taxon>Dikarya</taxon>
        <taxon>Ascomycota</taxon>
        <taxon>Pezizomycotina</taxon>
        <taxon>Eurotiomycetes</taxon>
        <taxon>Eurotiomycetidae</taxon>
        <taxon>Eurotiales</taxon>
        <taxon>Aspergillaceae</taxon>
        <taxon>Aspergillus</taxon>
    </lineage>
</organism>